<gene>
    <name evidence="1" type="ORF">SAMN05421636_1016</name>
</gene>
<organism evidence="1 2">
    <name type="scientific">Pricia antarctica</name>
    <dbReference type="NCBI Taxonomy" id="641691"/>
    <lineage>
        <taxon>Bacteria</taxon>
        <taxon>Pseudomonadati</taxon>
        <taxon>Bacteroidota</taxon>
        <taxon>Flavobacteriia</taxon>
        <taxon>Flavobacteriales</taxon>
        <taxon>Flavobacteriaceae</taxon>
        <taxon>Pricia</taxon>
    </lineage>
</organism>
<evidence type="ECO:0000313" key="1">
    <source>
        <dbReference type="EMBL" id="SDD54982.1"/>
    </source>
</evidence>
<keyword evidence="2" id="KW-1185">Reference proteome</keyword>
<dbReference type="EMBL" id="FNAO01000001">
    <property type="protein sequence ID" value="SDD54982.1"/>
    <property type="molecule type" value="Genomic_DNA"/>
</dbReference>
<evidence type="ECO:0000313" key="2">
    <source>
        <dbReference type="Proteomes" id="UP000199109"/>
    </source>
</evidence>
<reference evidence="1 2" key="1">
    <citation type="submission" date="2016-10" db="EMBL/GenBank/DDBJ databases">
        <authorList>
            <person name="de Groot N.N."/>
        </authorList>
    </citation>
    <scope>NUCLEOTIDE SEQUENCE [LARGE SCALE GENOMIC DNA]</scope>
    <source>
        <strain evidence="1 2">DSM 23421</strain>
    </source>
</reference>
<dbReference type="AlphaFoldDB" id="A0A1G6VN05"/>
<accession>A0A1G6VN05</accession>
<dbReference type="Proteomes" id="UP000199109">
    <property type="component" value="Unassembled WGS sequence"/>
</dbReference>
<proteinExistence type="predicted"/>
<protein>
    <submittedName>
        <fullName evidence="1">Uncharacterized protein</fullName>
    </submittedName>
</protein>
<name>A0A1G6VN05_9FLAO</name>
<sequence>MYSVLDKDMIEMEIVPLIPRDKEVLCLRSGGRDHQCNPVQAQNRCAMEPVAGKSTVFRSGGP</sequence>